<dbReference type="eggNOG" id="ENOG50314Y3">
    <property type="taxonomic scope" value="Bacteria"/>
</dbReference>
<dbReference type="Proteomes" id="UP000030635">
    <property type="component" value="Chromosome"/>
</dbReference>
<accession>A0A0A7FVP2</accession>
<evidence type="ECO:0000313" key="2">
    <source>
        <dbReference type="EMBL" id="AIY82876.1"/>
    </source>
</evidence>
<dbReference type="RefSeq" id="WP_039316370.1">
    <property type="nucleotide sequence ID" value="NZ_CP006905.1"/>
</dbReference>
<dbReference type="KEGG" id="cbv:U729_2992"/>
<dbReference type="EMBL" id="CP006905">
    <property type="protein sequence ID" value="AIY82876.1"/>
    <property type="molecule type" value="Genomic_DNA"/>
</dbReference>
<organism evidence="2 3">
    <name type="scientific">Clostridium baratii str. Sullivan</name>
    <dbReference type="NCBI Taxonomy" id="1415775"/>
    <lineage>
        <taxon>Bacteria</taxon>
        <taxon>Bacillati</taxon>
        <taxon>Bacillota</taxon>
        <taxon>Clostridia</taxon>
        <taxon>Eubacteriales</taxon>
        <taxon>Clostridiaceae</taxon>
        <taxon>Clostridium</taxon>
    </lineage>
</organism>
<gene>
    <name evidence="2" type="ORF">U729_2992</name>
</gene>
<feature type="domain" description="DUF4829" evidence="1">
    <location>
        <begin position="6"/>
        <end position="55"/>
    </location>
</feature>
<evidence type="ECO:0000313" key="3">
    <source>
        <dbReference type="Proteomes" id="UP000030635"/>
    </source>
</evidence>
<dbReference type="HOGENOM" id="CLU_2914203_0_0_9"/>
<dbReference type="Pfam" id="PF16111">
    <property type="entry name" value="DUF4829"/>
    <property type="match status" value="1"/>
</dbReference>
<protein>
    <recommendedName>
        <fullName evidence="1">DUF4829 domain-containing protein</fullName>
    </recommendedName>
</protein>
<proteinExistence type="predicted"/>
<dbReference type="InterPro" id="IPR032256">
    <property type="entry name" value="DUF4829"/>
</dbReference>
<sequence>MNFNGKTYDKENIAKFEVTYKVDFKENITSSEEGEVSTIKIITRESKSAPWLVAGQSGHGL</sequence>
<evidence type="ECO:0000259" key="1">
    <source>
        <dbReference type="Pfam" id="PF16111"/>
    </source>
</evidence>
<keyword evidence="3" id="KW-1185">Reference proteome</keyword>
<name>A0A0A7FVP2_9CLOT</name>
<dbReference type="AlphaFoldDB" id="A0A0A7FVP2"/>
<reference evidence="2 3" key="1">
    <citation type="journal article" date="2015" name="Infect. Genet. Evol.">
        <title>Genomic sequences of six botulinum neurotoxin-producing strains representing three clostridial species illustrate the mobility and diversity of botulinum neurotoxin genes.</title>
        <authorList>
            <person name="Smith T.J."/>
            <person name="Hill K.K."/>
            <person name="Xie G."/>
            <person name="Foley B.T."/>
            <person name="Williamson C.H."/>
            <person name="Foster J.T."/>
            <person name="Johnson S.L."/>
            <person name="Chertkov O."/>
            <person name="Teshima H."/>
            <person name="Gibbons H.S."/>
            <person name="Johnsky L.A."/>
            <person name="Karavis M.A."/>
            <person name="Smith L.A."/>
        </authorList>
    </citation>
    <scope>NUCLEOTIDE SEQUENCE [LARGE SCALE GENOMIC DNA]</scope>
    <source>
        <strain evidence="2">Sullivan</strain>
    </source>
</reference>